<dbReference type="GO" id="GO:0005524">
    <property type="term" value="F:ATP binding"/>
    <property type="evidence" value="ECO:0007669"/>
    <property type="project" value="InterPro"/>
</dbReference>
<dbReference type="InterPro" id="IPR001278">
    <property type="entry name" value="Arg-tRNA-ligase"/>
</dbReference>
<evidence type="ECO:0000256" key="1">
    <source>
        <dbReference type="SAM" id="MobiDB-lite"/>
    </source>
</evidence>
<proteinExistence type="predicted"/>
<accession>A0A9N8VM87</accession>
<feature type="compositionally biased region" description="Polar residues" evidence="1">
    <location>
        <begin position="670"/>
        <end position="682"/>
    </location>
</feature>
<feature type="compositionally biased region" description="Polar residues" evidence="1">
    <location>
        <begin position="55"/>
        <end position="81"/>
    </location>
</feature>
<dbReference type="Pfam" id="PF03485">
    <property type="entry name" value="Arg_tRNA_synt_N"/>
    <property type="match status" value="1"/>
</dbReference>
<dbReference type="SMART" id="SM01016">
    <property type="entry name" value="Arg_tRNA_synt_N"/>
    <property type="match status" value="1"/>
</dbReference>
<evidence type="ECO:0000313" key="3">
    <source>
        <dbReference type="EMBL" id="CAG8453210.1"/>
    </source>
</evidence>
<organism evidence="3 4">
    <name type="scientific">Ambispora gerdemannii</name>
    <dbReference type="NCBI Taxonomy" id="144530"/>
    <lineage>
        <taxon>Eukaryota</taxon>
        <taxon>Fungi</taxon>
        <taxon>Fungi incertae sedis</taxon>
        <taxon>Mucoromycota</taxon>
        <taxon>Glomeromycotina</taxon>
        <taxon>Glomeromycetes</taxon>
        <taxon>Archaeosporales</taxon>
        <taxon>Ambisporaceae</taxon>
        <taxon>Ambispora</taxon>
    </lineage>
</organism>
<gene>
    <name evidence="3" type="ORF">AGERDE_LOCUS1851</name>
</gene>
<dbReference type="Gene3D" id="3.30.1360.70">
    <property type="entry name" value="Arginyl tRNA synthetase N-terminal domain"/>
    <property type="match status" value="1"/>
</dbReference>
<reference evidence="3" key="1">
    <citation type="submission" date="2021-06" db="EMBL/GenBank/DDBJ databases">
        <authorList>
            <person name="Kallberg Y."/>
            <person name="Tangrot J."/>
            <person name="Rosling A."/>
        </authorList>
    </citation>
    <scope>NUCLEOTIDE SEQUENCE</scope>
    <source>
        <strain evidence="3">MT106</strain>
    </source>
</reference>
<dbReference type="OrthoDB" id="6776644at2759"/>
<dbReference type="InterPro" id="IPR014729">
    <property type="entry name" value="Rossmann-like_a/b/a_fold"/>
</dbReference>
<evidence type="ECO:0000313" key="4">
    <source>
        <dbReference type="Proteomes" id="UP000789831"/>
    </source>
</evidence>
<dbReference type="Proteomes" id="UP000789831">
    <property type="component" value="Unassembled WGS sequence"/>
</dbReference>
<feature type="region of interest" description="Disordered" evidence="1">
    <location>
        <begin position="49"/>
        <end position="83"/>
    </location>
</feature>
<sequence>MNLRQFGNAFKQAVAEKLADGVLSPERAARIYPRNQAANKAAGSTTLLDRGTDYNFGNNPNDNRGSGGNPFNTSLSTTATGQGDKELPKIDVAITHGPNGRINLMDYFLPMAMSTVKSDWMVITTCWPRRVMDNFEEVTDHTTNINAWGVNEFFRDNLLATNPEDKQLDLGIARHERLKPRECQELHRLGYDPEDLFEGGQQPFGAGGNIGSPGHVNDLWQENGDFKSFNPADGTDLVDEIVRDGDDIKVINPLTGDFTNPVGFAGIDNLARKDALWDTVGPNGAHTAPVVSRLGTAAAHGLGNSAAHTDLDADTPENNYIIDQFLNAYLLDVDEAVQAYNNGWIYGLEIKYNDDVLAELLVDAELVMIDNAADSLTLTDAVKKIKKNRFRDAVRAAATGQAAADFGTVDAPVPDSDFIIGQFNHDNITPAEVVDAYNQGWIYGLELRIDGADLQAKTTALQLNYSGGHVQYERTFIRNFQIQLGTTANVTEAEILAYSGKNIDSTQAFALYKGSPQVLGSELSKGTNNDEVKYNKKDYKITDTAGIIAAKKAKMDADAAAAQAAAALATAKTAAENAIKSSQKETGKPEVTDAELNKQLTDNNVLTGAAKTWLDYVNGSGTETEVNSRRDQVLAAITKVRTAKGPTFDAAAARTVAITGVKAYWKTKSNDQTETGTVNSKSLAEEFADKDTQNDIDSKKAELTGKIDAEKAKEPKEEGPKPEKIPTEKIEKIIQTIFGEELKTEEDIQKFLEENVKGQEEGLAEHLEELPDKLPVKGNSAKEKVISLLTSQKSDTVIKVVFGHKLKDENFKKEVETEMENKKDIDENRLNEEIYSKENELPSSISADFALTLALPISHKTKGNPQAVAQEIIKITDCPNLEYTITEQGYINFRFPNNYYQHFFAETLARAGHNLQGKKKDIRINIEYVSANPTGYLHLAHFRHAVIGNTLANVYQFYGYQITREYYINDRGGQITSLINSVYYFYHQLQGVTLANSDKVEYAGNSSREVAQNLIESLYQKKQHLDLVQELKEENLIYNHEGATFFRSSLAGDDKDRVIIKQDSDYTYFFSDILYHQDKLKRADKLINIMGADHHGFINRLKSSCQLLGHKSETIQIILVQIVSLLTKEGDAERFSKRAGNTIELDEALKYIDMNQLKFFLLEKEPNQPLSINAELLKENKEKTRLYYIQYAHARCHQILHKAQEKVKVKE</sequence>
<dbReference type="PRINTS" id="PR01038">
    <property type="entry name" value="TRNASYNTHARG"/>
</dbReference>
<dbReference type="GO" id="GO:0006420">
    <property type="term" value="P:arginyl-tRNA aminoacylation"/>
    <property type="evidence" value="ECO:0007669"/>
    <property type="project" value="InterPro"/>
</dbReference>
<feature type="compositionally biased region" description="Basic and acidic residues" evidence="1">
    <location>
        <begin position="683"/>
        <end position="723"/>
    </location>
</feature>
<protein>
    <submittedName>
        <fullName evidence="3">3889_t:CDS:1</fullName>
    </submittedName>
</protein>
<dbReference type="PANTHER" id="PTHR11956:SF5">
    <property type="entry name" value="ARGININE--TRNA LIGASE, CYTOPLASMIC"/>
    <property type="match status" value="1"/>
</dbReference>
<name>A0A9N8VM87_9GLOM</name>
<dbReference type="SUPFAM" id="SSF52374">
    <property type="entry name" value="Nucleotidylyl transferase"/>
    <property type="match status" value="1"/>
</dbReference>
<keyword evidence="4" id="KW-1185">Reference proteome</keyword>
<dbReference type="EMBL" id="CAJVPL010000139">
    <property type="protein sequence ID" value="CAG8453210.1"/>
    <property type="molecule type" value="Genomic_DNA"/>
</dbReference>
<feature type="region of interest" description="Disordered" evidence="1">
    <location>
        <begin position="670"/>
        <end position="723"/>
    </location>
</feature>
<dbReference type="GO" id="GO:0005737">
    <property type="term" value="C:cytoplasm"/>
    <property type="evidence" value="ECO:0007669"/>
    <property type="project" value="InterPro"/>
</dbReference>
<dbReference type="PANTHER" id="PTHR11956">
    <property type="entry name" value="ARGINYL-TRNA SYNTHETASE"/>
    <property type="match status" value="1"/>
</dbReference>
<dbReference type="Gene3D" id="3.40.50.620">
    <property type="entry name" value="HUPs"/>
    <property type="match status" value="2"/>
</dbReference>
<dbReference type="InterPro" id="IPR005148">
    <property type="entry name" value="Arg-tRNA-synth_N"/>
</dbReference>
<evidence type="ECO:0000259" key="2">
    <source>
        <dbReference type="SMART" id="SM01016"/>
    </source>
</evidence>
<dbReference type="InterPro" id="IPR036695">
    <property type="entry name" value="Arg-tRNA-synth_N_sf"/>
</dbReference>
<dbReference type="SUPFAM" id="SSF55190">
    <property type="entry name" value="Arginyl-tRNA synthetase (ArgRS), N-terminal 'additional' domain"/>
    <property type="match status" value="1"/>
</dbReference>
<dbReference type="AlphaFoldDB" id="A0A9N8VM87"/>
<dbReference type="GO" id="GO:0004814">
    <property type="term" value="F:arginine-tRNA ligase activity"/>
    <property type="evidence" value="ECO:0007669"/>
    <property type="project" value="InterPro"/>
</dbReference>
<comment type="caution">
    <text evidence="3">The sequence shown here is derived from an EMBL/GenBank/DDBJ whole genome shotgun (WGS) entry which is preliminary data.</text>
</comment>
<feature type="domain" description="Arginyl tRNA synthetase N-terminal" evidence="2">
    <location>
        <begin position="809"/>
        <end position="895"/>
    </location>
</feature>
<dbReference type="InterPro" id="IPR035684">
    <property type="entry name" value="ArgRS_core"/>
</dbReference>
<dbReference type="Pfam" id="PF00750">
    <property type="entry name" value="tRNA-synt_1d"/>
    <property type="match status" value="2"/>
</dbReference>